<evidence type="ECO:0000256" key="1">
    <source>
        <dbReference type="ARBA" id="ARBA00022723"/>
    </source>
</evidence>
<dbReference type="InterPro" id="IPR050072">
    <property type="entry name" value="Peptidase_M20A"/>
</dbReference>
<evidence type="ECO:0000256" key="2">
    <source>
        <dbReference type="ARBA" id="ARBA00022801"/>
    </source>
</evidence>
<geneLocation type="plasmid" evidence="4 5">
    <name>unnamed</name>
</geneLocation>
<dbReference type="InterPro" id="IPR011650">
    <property type="entry name" value="Peptidase_M20_dimer"/>
</dbReference>
<dbReference type="EMBL" id="CP120375">
    <property type="protein sequence ID" value="WEX91652.1"/>
    <property type="molecule type" value="Genomic_DNA"/>
</dbReference>
<sequence length="385" mass="41196">MATIDARAATKGKHHFEPIRFLQQIVAIDSCDPPGGEIEIARLVHRELLALGIESELDEFLPGRGNVLGRIRGTGEKAALVLSSHMDTVPVGTVPWQRWPFSGEVENGRLYGRGASDMKSALAAMIAAAGKLAAEPSIKLRGDVILAFTAGESANLLGARRFAERGLKKEIGAFLCGEPSDLDVVIVEKAALWLRATATGRLGHVSGEAGVNAIDLIHEFLTSLTALDLDCPEHALLDAPTVRVGRIQGGSAVNVTPDHCAVDFDIRLHPGVDHKEIVAKVEKLAPTGVNITVLDFKPAVESKREDAFVELCVDVCARHRNQTPEIKGVSYYSDGTVLLEGLSVPFAIIGPGSLGLSGQPDEFVSIENVLKAVDIYQDVTRAWLS</sequence>
<evidence type="ECO:0000313" key="5">
    <source>
        <dbReference type="Proteomes" id="UP001229355"/>
    </source>
</evidence>
<keyword evidence="5" id="KW-1185">Reference proteome</keyword>
<dbReference type="PANTHER" id="PTHR43808">
    <property type="entry name" value="ACETYLORNITHINE DEACETYLASE"/>
    <property type="match status" value="1"/>
</dbReference>
<gene>
    <name evidence="4" type="ORF">PZN02_005939</name>
</gene>
<dbReference type="Pfam" id="PF01546">
    <property type="entry name" value="Peptidase_M20"/>
    <property type="match status" value="1"/>
</dbReference>
<dbReference type="SUPFAM" id="SSF55031">
    <property type="entry name" value="Bacterial exopeptidase dimerisation domain"/>
    <property type="match status" value="1"/>
</dbReference>
<dbReference type="InterPro" id="IPR036264">
    <property type="entry name" value="Bact_exopeptidase_dim_dom"/>
</dbReference>
<keyword evidence="2" id="KW-0378">Hydrolase</keyword>
<dbReference type="CDD" id="cd08659">
    <property type="entry name" value="M20_ArgE_DapE-like"/>
    <property type="match status" value="1"/>
</dbReference>
<name>A0ABY8DPM0_9HYPH</name>
<protein>
    <submittedName>
        <fullName evidence="4">M20 family metallopeptidase</fullName>
    </submittedName>
</protein>
<reference evidence="4 5" key="1">
    <citation type="submission" date="2023-03" db="EMBL/GenBank/DDBJ databases">
        <authorList>
            <person name="Kaur S."/>
            <person name="Espinosa-Saiz D."/>
            <person name="Velazquez E."/>
            <person name="Menendez E."/>
            <person name="diCenzo G.C."/>
        </authorList>
    </citation>
    <scope>NUCLEOTIDE SEQUENCE [LARGE SCALE GENOMIC DNA]</scope>
    <source>
        <strain evidence="4 5">LMG 24692</strain>
        <plasmid evidence="4 5">unnamed</plasmid>
    </source>
</reference>
<evidence type="ECO:0000313" key="4">
    <source>
        <dbReference type="EMBL" id="WEX91652.1"/>
    </source>
</evidence>
<proteinExistence type="predicted"/>
<dbReference type="InterPro" id="IPR002933">
    <property type="entry name" value="Peptidase_M20"/>
</dbReference>
<dbReference type="Gene3D" id="3.30.70.360">
    <property type="match status" value="1"/>
</dbReference>
<accession>A0ABY8DPM0</accession>
<organism evidence="4 5">
    <name type="scientific">Sinorhizobium garamanticum</name>
    <dbReference type="NCBI Taxonomy" id="680247"/>
    <lineage>
        <taxon>Bacteria</taxon>
        <taxon>Pseudomonadati</taxon>
        <taxon>Pseudomonadota</taxon>
        <taxon>Alphaproteobacteria</taxon>
        <taxon>Hyphomicrobiales</taxon>
        <taxon>Rhizobiaceae</taxon>
        <taxon>Sinorhizobium/Ensifer group</taxon>
        <taxon>Sinorhizobium</taxon>
    </lineage>
</organism>
<keyword evidence="4" id="KW-0614">Plasmid</keyword>
<dbReference type="SUPFAM" id="SSF53187">
    <property type="entry name" value="Zn-dependent exopeptidases"/>
    <property type="match status" value="1"/>
</dbReference>
<dbReference type="Pfam" id="PF07687">
    <property type="entry name" value="M20_dimer"/>
    <property type="match status" value="1"/>
</dbReference>
<keyword evidence="1" id="KW-0479">Metal-binding</keyword>
<evidence type="ECO:0000259" key="3">
    <source>
        <dbReference type="Pfam" id="PF07687"/>
    </source>
</evidence>
<dbReference type="Gene3D" id="3.40.630.10">
    <property type="entry name" value="Zn peptidases"/>
    <property type="match status" value="2"/>
</dbReference>
<dbReference type="RefSeq" id="WP_280663610.1">
    <property type="nucleotide sequence ID" value="NZ_CP120375.1"/>
</dbReference>
<dbReference type="Proteomes" id="UP001229355">
    <property type="component" value="Plasmid unnamed"/>
</dbReference>
<feature type="domain" description="Peptidase M20 dimerisation" evidence="3">
    <location>
        <begin position="188"/>
        <end position="285"/>
    </location>
</feature>